<dbReference type="InterPro" id="IPR011491">
    <property type="entry name" value="FlgE_D2"/>
</dbReference>
<dbReference type="NCBIfam" id="NF004238">
    <property type="entry name" value="PRK05682.1-1"/>
    <property type="match status" value="1"/>
</dbReference>
<dbReference type="InterPro" id="IPR037058">
    <property type="entry name" value="Falgellar_hook_FlgE_sf"/>
</dbReference>
<evidence type="ECO:0000256" key="2">
    <source>
        <dbReference type="ARBA" id="ARBA00009677"/>
    </source>
</evidence>
<dbReference type="Pfam" id="PF22692">
    <property type="entry name" value="LlgE_F_G_D1"/>
    <property type="match status" value="1"/>
</dbReference>
<dbReference type="Pfam" id="PF07559">
    <property type="entry name" value="FlgE_D2"/>
    <property type="match status" value="1"/>
</dbReference>
<keyword evidence="4 5" id="KW-0975">Bacterial flagellum</keyword>
<evidence type="ECO:0000259" key="9">
    <source>
        <dbReference type="Pfam" id="PF22692"/>
    </source>
</evidence>
<evidence type="ECO:0000259" key="8">
    <source>
        <dbReference type="Pfam" id="PF07559"/>
    </source>
</evidence>
<evidence type="ECO:0000313" key="11">
    <source>
        <dbReference type="Proteomes" id="UP000189545"/>
    </source>
</evidence>
<dbReference type="RefSeq" id="WP_077750690.1">
    <property type="nucleotide sequence ID" value="NZ_CP014782.1"/>
</dbReference>
<dbReference type="PANTHER" id="PTHR30435:SF1">
    <property type="entry name" value="FLAGELLAR HOOK PROTEIN FLGE"/>
    <property type="match status" value="1"/>
</dbReference>
<reference evidence="10 11" key="1">
    <citation type="submission" date="2016-03" db="EMBL/GenBank/DDBJ databases">
        <title>Complete genome sequence of Shewanella psychrophila WP2, a deep sea bacterium isolated from west Pacific sediment.</title>
        <authorList>
            <person name="Xu G."/>
            <person name="Jian H."/>
        </authorList>
    </citation>
    <scope>NUCLEOTIDE SEQUENCE [LARGE SCALE GENOMIC DNA]</scope>
    <source>
        <strain evidence="10 11">WP2</strain>
    </source>
</reference>
<feature type="domain" description="Flagellar hook protein FlgE D2" evidence="8">
    <location>
        <begin position="155"/>
        <end position="283"/>
    </location>
</feature>
<evidence type="ECO:0000259" key="7">
    <source>
        <dbReference type="Pfam" id="PF06429"/>
    </source>
</evidence>
<dbReference type="EMBL" id="CP014782">
    <property type="protein sequence ID" value="AQS35326.1"/>
    <property type="molecule type" value="Genomic_DNA"/>
</dbReference>
<name>A0A1S6HIH7_9GAMM</name>
<evidence type="ECO:0000259" key="6">
    <source>
        <dbReference type="Pfam" id="PF00460"/>
    </source>
</evidence>
<dbReference type="NCBIfam" id="TIGR03506">
    <property type="entry name" value="FlgEFG_subfam"/>
    <property type="match status" value="1"/>
</dbReference>
<dbReference type="Gene3D" id="2.60.98.20">
    <property type="entry name" value="Flagellar hook protein FlgE"/>
    <property type="match status" value="1"/>
</dbReference>
<keyword evidence="10" id="KW-0282">Flagellum</keyword>
<comment type="function">
    <text evidence="5">A flexible structure which links the flagellar filament to the drive apparatus in the basal body.</text>
</comment>
<dbReference type="STRING" id="225848.Sps_00105"/>
<keyword evidence="10" id="KW-0969">Cilium</keyword>
<dbReference type="InterPro" id="IPR019776">
    <property type="entry name" value="Flagellar_basal_body_rod_CS"/>
</dbReference>
<evidence type="ECO:0000256" key="1">
    <source>
        <dbReference type="ARBA" id="ARBA00004117"/>
    </source>
</evidence>
<comment type="similarity">
    <text evidence="2 5">Belongs to the flagella basal body rod proteins family.</text>
</comment>
<evidence type="ECO:0000256" key="4">
    <source>
        <dbReference type="ARBA" id="ARBA00023143"/>
    </source>
</evidence>
<dbReference type="OrthoDB" id="8578401at2"/>
<evidence type="ECO:0000313" key="10">
    <source>
        <dbReference type="EMBL" id="AQS35326.1"/>
    </source>
</evidence>
<dbReference type="AlphaFoldDB" id="A0A1S6HIH7"/>
<evidence type="ECO:0000256" key="5">
    <source>
        <dbReference type="RuleBase" id="RU362116"/>
    </source>
</evidence>
<keyword evidence="10" id="KW-0966">Cell projection</keyword>
<dbReference type="GO" id="GO:0009425">
    <property type="term" value="C:bacterial-type flagellum basal body"/>
    <property type="evidence" value="ECO:0007669"/>
    <property type="project" value="UniProtKB-SubCell"/>
</dbReference>
<comment type="subcellular location">
    <subcellularLocation>
        <location evidence="1 5">Bacterial flagellum basal body</location>
    </subcellularLocation>
</comment>
<sequence length="402" mass="42156">MSFNIALSGLQATTQDLNTISNNIANSSTVGFRGGRSEFSAIYNGGQPGGVNVMSTSQNFSMGGGLAYTGRELDMGIEGDGFFMLSATDGTTLYSRAGMFNQDADGYVVDPAGNRVQGYTVGANGQLQTGNVSDLQVHSGSLAAKATTNIGQVSNLDARVEKIDQTANPFDADDASTYHSSGTVTAYDSLGKEHALTQYYVKTGDNQWQVHYMMDGEEVTPPGGHSLEFDSDGNLITGDSLTLNIADPDIVGGASALSLALSYDKSTQYASDYNNSSLTQNGYTSGDLNGIRIDEDGILFGTYTNGQEQTQGQVVLASFNNPNGLTPASQNAWTATNAAGQPMIGTPGTGTFGAVFGGYLEGSNVDQTAEMVNLMTAQRNYQSNAKVLQTNASMQQSLLNAI</sequence>
<dbReference type="InterPro" id="IPR053967">
    <property type="entry name" value="LlgE_F_G-like_D1"/>
</dbReference>
<gene>
    <name evidence="10" type="ORF">Sps_00105</name>
</gene>
<proteinExistence type="inferred from homology"/>
<dbReference type="PANTHER" id="PTHR30435">
    <property type="entry name" value="FLAGELLAR PROTEIN"/>
    <property type="match status" value="1"/>
</dbReference>
<dbReference type="InterPro" id="IPR020013">
    <property type="entry name" value="Flagellar_FlgE/F/G"/>
</dbReference>
<evidence type="ECO:0000256" key="3">
    <source>
        <dbReference type="ARBA" id="ARBA00019015"/>
    </source>
</evidence>
<protein>
    <recommendedName>
        <fullName evidence="3 5">Flagellar hook protein FlgE</fullName>
    </recommendedName>
</protein>
<accession>A0A1S6HIH7</accession>
<feature type="domain" description="Flagellar basal-body/hook protein C-terminal" evidence="7">
    <location>
        <begin position="358"/>
        <end position="400"/>
    </location>
</feature>
<dbReference type="PROSITE" id="PS00588">
    <property type="entry name" value="FLAGELLA_BB_ROD"/>
    <property type="match status" value="1"/>
</dbReference>
<dbReference type="InterPro" id="IPR001444">
    <property type="entry name" value="Flag_bb_rod_N"/>
</dbReference>
<feature type="domain" description="Flagellar basal body rod protein N-terminal" evidence="6">
    <location>
        <begin position="3"/>
        <end position="33"/>
    </location>
</feature>
<dbReference type="GO" id="GO:0009424">
    <property type="term" value="C:bacterial-type flagellum hook"/>
    <property type="evidence" value="ECO:0007669"/>
    <property type="project" value="TreeGrafter"/>
</dbReference>
<dbReference type="Proteomes" id="UP000189545">
    <property type="component" value="Chromosome"/>
</dbReference>
<dbReference type="InterPro" id="IPR010930">
    <property type="entry name" value="Flg_bb/hook_C_dom"/>
</dbReference>
<dbReference type="SUPFAM" id="SSF117143">
    <property type="entry name" value="Flagellar hook protein flgE"/>
    <property type="match status" value="1"/>
</dbReference>
<dbReference type="GO" id="GO:0005829">
    <property type="term" value="C:cytosol"/>
    <property type="evidence" value="ECO:0007669"/>
    <property type="project" value="TreeGrafter"/>
</dbReference>
<dbReference type="KEGG" id="spsw:Sps_00105"/>
<keyword evidence="11" id="KW-1185">Reference proteome</keyword>
<dbReference type="Pfam" id="PF06429">
    <property type="entry name" value="Flg_bbr_C"/>
    <property type="match status" value="1"/>
</dbReference>
<dbReference type="Pfam" id="PF00460">
    <property type="entry name" value="Flg_bb_rod"/>
    <property type="match status" value="1"/>
</dbReference>
<feature type="domain" description="Flagellar hook protein FlgE/F/G-like D1" evidence="9">
    <location>
        <begin position="77"/>
        <end position="124"/>
    </location>
</feature>
<dbReference type="NCBIfam" id="NF005286">
    <property type="entry name" value="PRK06803.1"/>
    <property type="match status" value="1"/>
</dbReference>
<dbReference type="GO" id="GO:0071978">
    <property type="term" value="P:bacterial-type flagellum-dependent swarming motility"/>
    <property type="evidence" value="ECO:0007669"/>
    <property type="project" value="TreeGrafter"/>
</dbReference>
<organism evidence="10 11">
    <name type="scientific">Shewanella psychrophila</name>
    <dbReference type="NCBI Taxonomy" id="225848"/>
    <lineage>
        <taxon>Bacteria</taxon>
        <taxon>Pseudomonadati</taxon>
        <taxon>Pseudomonadota</taxon>
        <taxon>Gammaproteobacteria</taxon>
        <taxon>Alteromonadales</taxon>
        <taxon>Shewanellaceae</taxon>
        <taxon>Shewanella</taxon>
    </lineage>
</organism>
<dbReference type="InterPro" id="IPR037925">
    <property type="entry name" value="FlgE/F/G-like"/>
</dbReference>